<accession>A0A1E5GHU8</accession>
<dbReference type="CDD" id="cd06530">
    <property type="entry name" value="S26_SPase_I"/>
    <property type="match status" value="1"/>
</dbReference>
<evidence type="ECO:0000256" key="3">
    <source>
        <dbReference type="ARBA" id="ARBA00022989"/>
    </source>
</evidence>
<dbReference type="GO" id="GO:0009003">
    <property type="term" value="F:signal peptidase activity"/>
    <property type="evidence" value="ECO:0007669"/>
    <property type="project" value="UniProtKB-EC"/>
</dbReference>
<keyword evidence="2 7" id="KW-0812">Transmembrane</keyword>
<dbReference type="GO" id="GO:0004252">
    <property type="term" value="F:serine-type endopeptidase activity"/>
    <property type="evidence" value="ECO:0007669"/>
    <property type="project" value="UniProtKB-UniRule"/>
</dbReference>
<evidence type="ECO:0000256" key="6">
    <source>
        <dbReference type="SAM" id="MobiDB-lite"/>
    </source>
</evidence>
<feature type="region of interest" description="Disordered" evidence="6">
    <location>
        <begin position="1"/>
        <end position="62"/>
    </location>
</feature>
<name>A0A1E5GHU8_9ENTE</name>
<feature type="compositionally biased region" description="Basic residues" evidence="6">
    <location>
        <begin position="39"/>
        <end position="62"/>
    </location>
</feature>
<feature type="transmembrane region" description="Helical" evidence="7">
    <location>
        <begin position="217"/>
        <end position="238"/>
    </location>
</feature>
<keyword evidence="4 7" id="KW-0472">Membrane</keyword>
<gene>
    <name evidence="8" type="ORF">BCR25_06990</name>
</gene>
<dbReference type="EC" id="3.4.21.89" evidence="5"/>
<dbReference type="PATRIC" id="fig|332950.4.peg.2854"/>
<sequence>MEGNLLEVANKRKIQKKKRATATKKSSGKNVKNLENKRKSPKKKTTTKKGQTKNKRNTKKKSAPIRSLIMNSLFYGVILLMVIGSLIFAVSKDQNKSFLGYRFFGVLTDSMVPRDPKTQKGGFHAGDVIIVKNIAGEDAEVGDIITFRPNINSKAFLTHRVKEKLDHLDNHEGTYYITQGDANLVEDTPVNSEQVVGKKIAVLPKIGGILNFITNNLLLSIVFLFSVFGFITVMKHYVLNK</sequence>
<keyword evidence="9" id="KW-1185">Reference proteome</keyword>
<dbReference type="NCBIfam" id="TIGR02228">
    <property type="entry name" value="sigpep_I_arch"/>
    <property type="match status" value="1"/>
</dbReference>
<dbReference type="InterPro" id="IPR019533">
    <property type="entry name" value="Peptidase_S26"/>
</dbReference>
<dbReference type="InterPro" id="IPR001733">
    <property type="entry name" value="Peptidase_S26B"/>
</dbReference>
<dbReference type="GO" id="GO:0006465">
    <property type="term" value="P:signal peptide processing"/>
    <property type="evidence" value="ECO:0007669"/>
    <property type="project" value="UniProtKB-UniRule"/>
</dbReference>
<dbReference type="EMBL" id="MIJY01000034">
    <property type="protein sequence ID" value="OEG12282.1"/>
    <property type="molecule type" value="Genomic_DNA"/>
</dbReference>
<dbReference type="Proteomes" id="UP000095094">
    <property type="component" value="Unassembled WGS sequence"/>
</dbReference>
<dbReference type="InterPro" id="IPR036286">
    <property type="entry name" value="LexA/Signal_pep-like_sf"/>
</dbReference>
<feature type="compositionally biased region" description="Basic residues" evidence="6">
    <location>
        <begin position="11"/>
        <end position="22"/>
    </location>
</feature>
<evidence type="ECO:0000256" key="7">
    <source>
        <dbReference type="SAM" id="Phobius"/>
    </source>
</evidence>
<protein>
    <recommendedName>
        <fullName evidence="5">Signal peptidase I</fullName>
        <ecNumber evidence="5">3.4.21.89</ecNumber>
    </recommendedName>
</protein>
<evidence type="ECO:0000256" key="1">
    <source>
        <dbReference type="ARBA" id="ARBA00004370"/>
    </source>
</evidence>
<evidence type="ECO:0000313" key="9">
    <source>
        <dbReference type="Proteomes" id="UP000095094"/>
    </source>
</evidence>
<evidence type="ECO:0000256" key="4">
    <source>
        <dbReference type="ARBA" id="ARBA00023136"/>
    </source>
</evidence>
<organism evidence="8 9">
    <name type="scientific">Enterococcus termitis</name>
    <dbReference type="NCBI Taxonomy" id="332950"/>
    <lineage>
        <taxon>Bacteria</taxon>
        <taxon>Bacillati</taxon>
        <taxon>Bacillota</taxon>
        <taxon>Bacilli</taxon>
        <taxon>Lactobacillales</taxon>
        <taxon>Enterococcaceae</taxon>
        <taxon>Enterococcus</taxon>
    </lineage>
</organism>
<dbReference type="SUPFAM" id="SSF51306">
    <property type="entry name" value="LexA/Signal peptidase"/>
    <property type="match status" value="1"/>
</dbReference>
<proteinExistence type="predicted"/>
<evidence type="ECO:0000313" key="8">
    <source>
        <dbReference type="EMBL" id="OEG12282.1"/>
    </source>
</evidence>
<dbReference type="AlphaFoldDB" id="A0A1E5GHU8"/>
<evidence type="ECO:0000256" key="2">
    <source>
        <dbReference type="ARBA" id="ARBA00022692"/>
    </source>
</evidence>
<reference evidence="9" key="1">
    <citation type="submission" date="2016-09" db="EMBL/GenBank/DDBJ databases">
        <authorList>
            <person name="Gulvik C.A."/>
        </authorList>
    </citation>
    <scope>NUCLEOTIDE SEQUENCE [LARGE SCALE GENOMIC DNA]</scope>
    <source>
        <strain evidence="9">LMG 8895</strain>
    </source>
</reference>
<dbReference type="PANTHER" id="PTHR10806">
    <property type="entry name" value="SIGNAL PEPTIDASE COMPLEX CATALYTIC SUBUNIT SEC11"/>
    <property type="match status" value="1"/>
</dbReference>
<keyword evidence="3 7" id="KW-1133">Transmembrane helix</keyword>
<dbReference type="GO" id="GO:0016020">
    <property type="term" value="C:membrane"/>
    <property type="evidence" value="ECO:0007669"/>
    <property type="project" value="UniProtKB-SubCell"/>
</dbReference>
<comment type="caution">
    <text evidence="8">The sequence shown here is derived from an EMBL/GenBank/DDBJ whole genome shotgun (WGS) entry which is preliminary data.</text>
</comment>
<feature type="transmembrane region" description="Helical" evidence="7">
    <location>
        <begin position="68"/>
        <end position="90"/>
    </location>
</feature>
<comment type="subcellular location">
    <subcellularLocation>
        <location evidence="1">Membrane</location>
    </subcellularLocation>
</comment>
<dbReference type="PANTHER" id="PTHR10806:SF6">
    <property type="entry name" value="SIGNAL PEPTIDASE COMPLEX CATALYTIC SUBUNIT SEC11"/>
    <property type="match status" value="1"/>
</dbReference>
<evidence type="ECO:0000256" key="5">
    <source>
        <dbReference type="NCBIfam" id="TIGR02228"/>
    </source>
</evidence>